<comment type="caution">
    <text evidence="1">The sequence shown here is derived from an EMBL/GenBank/DDBJ whole genome shotgun (WGS) entry which is preliminary data.</text>
</comment>
<evidence type="ECO:0000313" key="2">
    <source>
        <dbReference type="Proteomes" id="UP000078090"/>
    </source>
</evidence>
<name>A0A177MHS8_METMH</name>
<proteinExistence type="predicted"/>
<dbReference type="Proteomes" id="UP000078090">
    <property type="component" value="Unassembled WGS sequence"/>
</dbReference>
<dbReference type="RefSeq" id="WP_064008527.1">
    <property type="nucleotide sequence ID" value="NZ_LUUG01000069.1"/>
</dbReference>
<dbReference type="AlphaFoldDB" id="A0A177MHS8"/>
<reference evidence="1 2" key="1">
    <citation type="submission" date="2016-03" db="EMBL/GenBank/DDBJ databases">
        <authorList>
            <person name="Ploux O."/>
        </authorList>
    </citation>
    <scope>NUCLEOTIDE SEQUENCE [LARGE SCALE GENOMIC DNA]</scope>
    <source>
        <strain evidence="1 2">R-45363</strain>
    </source>
</reference>
<sequence>MLDESQLPVYVQYLCYLHSAPGMWEHYSGYVEVYAPKTATDSEVFEKAVQTLSRSSFPDRPSLSSWVLEHIERA</sequence>
<evidence type="ECO:0000313" key="1">
    <source>
        <dbReference type="EMBL" id="OAI04895.1"/>
    </source>
</evidence>
<gene>
    <name evidence="1" type="ORF">A1332_13800</name>
</gene>
<dbReference type="EMBL" id="LUUG01000069">
    <property type="protein sequence ID" value="OAI04895.1"/>
    <property type="molecule type" value="Genomic_DNA"/>
</dbReference>
<organism evidence="1 2">
    <name type="scientific">Methylomonas methanica</name>
    <dbReference type="NCBI Taxonomy" id="421"/>
    <lineage>
        <taxon>Bacteria</taxon>
        <taxon>Pseudomonadati</taxon>
        <taxon>Pseudomonadota</taxon>
        <taxon>Gammaproteobacteria</taxon>
        <taxon>Methylococcales</taxon>
        <taxon>Methylococcaceae</taxon>
        <taxon>Methylomonas</taxon>
    </lineage>
</organism>
<accession>A0A177MHS8</accession>
<protein>
    <submittedName>
        <fullName evidence="1">Uncharacterized protein</fullName>
    </submittedName>
</protein>